<comment type="caution">
    <text evidence="4">The sequence shown here is derived from an EMBL/GenBank/DDBJ whole genome shotgun (WGS) entry which is preliminary data.</text>
</comment>
<dbReference type="Pfam" id="PF20778">
    <property type="entry name" value="SLS1_C"/>
    <property type="match status" value="1"/>
</dbReference>
<feature type="domain" description="SLS1 C-terminal" evidence="3">
    <location>
        <begin position="482"/>
        <end position="824"/>
    </location>
</feature>
<feature type="region of interest" description="Disordered" evidence="1">
    <location>
        <begin position="135"/>
        <end position="155"/>
    </location>
</feature>
<organism evidence="4 5">
    <name type="scientific">Alectoria fallacina</name>
    <dbReference type="NCBI Taxonomy" id="1903189"/>
    <lineage>
        <taxon>Eukaryota</taxon>
        <taxon>Fungi</taxon>
        <taxon>Dikarya</taxon>
        <taxon>Ascomycota</taxon>
        <taxon>Pezizomycotina</taxon>
        <taxon>Lecanoromycetes</taxon>
        <taxon>OSLEUM clade</taxon>
        <taxon>Lecanoromycetidae</taxon>
        <taxon>Lecanorales</taxon>
        <taxon>Lecanorineae</taxon>
        <taxon>Parmeliaceae</taxon>
        <taxon>Alectoria</taxon>
    </lineage>
</organism>
<evidence type="ECO:0000256" key="1">
    <source>
        <dbReference type="SAM" id="MobiDB-lite"/>
    </source>
</evidence>
<proteinExistence type="predicted"/>
<evidence type="ECO:0000313" key="4">
    <source>
        <dbReference type="EMBL" id="CAF9938364.1"/>
    </source>
</evidence>
<dbReference type="OrthoDB" id="5392646at2759"/>
<accession>A0A8H3J0E7</accession>
<dbReference type="InterPro" id="IPR048401">
    <property type="entry name" value="SLS1_C"/>
</dbReference>
<evidence type="ECO:0000259" key="3">
    <source>
        <dbReference type="Pfam" id="PF20778"/>
    </source>
</evidence>
<sequence>MKVTSTALRPSPLPMFKLIPVAQHWSICLRCQYRLSFRQGPRSGSRRPTGYPQQLRRFTPGPSLRQRQLSSHAAPTDNGNLDRAPIRYCTEELHPNQNYRHGNGPSTKDSLGLDVLGEPAEVLILRDKENRFRLSSNEAPVRASGPDENPAQEKISSSGMLENMDAEKGIVDIDDACKHIESVRASWAARTRGSINGIAYNDLVSRLQGGFTKQQLGAYFDKVGKDPAADIFDLSIEFSDHHYARSSWQLVGDTPPQKSKAPRIVYDTPQQESKEKRVLGKERGPGKSKGELVKRILRRCWNITPRFQESSSGVLDIRLQKLQFKLILNHKRDILKLISRSYDSKVEAWPQQRIIRITSDYDNCVDIFKLLLYTLDNVKVSMIDLSADLMSQKGSTPPPRELNNVMLQQIEEIANTLVKPQGLSHRTLRVMYIGPDDADLLETRRLIDQILRPASAQKHKLAWSKGGKPTNAAPAPVEGGSRLSLVDRNQHWSRWCNPQIGVPHLRKKEKEGSLPYSASAGPVAQALHGKLAFDTVKGFFVAPDETRYKLCNNFSPHWTSKIEYHDSVTLGQVLFPANKASSVANGLERDLRKRKKSGYKIGQIDTRDIGLKSVEIPRVFLPLVPGLLRSLESLGPIEKSEELLQIRLSPSSKNVSLPVPVEALPHLEIRISFDYDTKTTSIKDVILVAAKEKDFLQPQNVVDLRFIRKQCVYAEEDSIDPRILSFVQDSNLDLWGEEKLKTPLGLSLSIPALAIQSHKGFTPQSYPTLMVDYTSFGLEHRTSLTMPYQDPDSWPTLTYTNIEAGRIGGKRDELSLQNLRFASEQLPPTDPDSSVVSTDEEYLSDEDHTSILFHKTASLIEKIEHAGREQSGNGLTMPELRRWRRRAGIRVRKIDPLERSADNRPGYLAPVNETVRRVVADRMARPVAVSGVK</sequence>
<dbReference type="Pfam" id="PF20776">
    <property type="entry name" value="SLS1_N"/>
    <property type="match status" value="1"/>
</dbReference>
<keyword evidence="5" id="KW-1185">Reference proteome</keyword>
<evidence type="ECO:0000313" key="5">
    <source>
        <dbReference type="Proteomes" id="UP000664203"/>
    </source>
</evidence>
<dbReference type="EMBL" id="CAJPDR010000509">
    <property type="protein sequence ID" value="CAF9938364.1"/>
    <property type="molecule type" value="Genomic_DNA"/>
</dbReference>
<feature type="compositionally biased region" description="Polar residues" evidence="1">
    <location>
        <begin position="65"/>
        <end position="79"/>
    </location>
</feature>
<dbReference type="AlphaFoldDB" id="A0A8H3J0E7"/>
<reference evidence="4" key="1">
    <citation type="submission" date="2021-03" db="EMBL/GenBank/DDBJ databases">
        <authorList>
            <person name="Tagirdzhanova G."/>
        </authorList>
    </citation>
    <scope>NUCLEOTIDE SEQUENCE</scope>
</reference>
<dbReference type="InterPro" id="IPR048400">
    <property type="entry name" value="SLS1_N"/>
</dbReference>
<feature type="domain" description="SLS1 N-terminal" evidence="2">
    <location>
        <begin position="172"/>
        <end position="304"/>
    </location>
</feature>
<dbReference type="Proteomes" id="UP000664203">
    <property type="component" value="Unassembled WGS sequence"/>
</dbReference>
<protein>
    <submittedName>
        <fullName evidence="4">Uncharacterized protein</fullName>
    </submittedName>
</protein>
<evidence type="ECO:0000259" key="2">
    <source>
        <dbReference type="Pfam" id="PF20776"/>
    </source>
</evidence>
<feature type="region of interest" description="Disordered" evidence="1">
    <location>
        <begin position="39"/>
        <end position="83"/>
    </location>
</feature>
<name>A0A8H3J0E7_9LECA</name>
<gene>
    <name evidence="4" type="ORF">ALECFALPRED_007620</name>
</gene>